<feature type="transmembrane region" description="Helical" evidence="8">
    <location>
        <begin position="416"/>
        <end position="438"/>
    </location>
</feature>
<comment type="subcellular location">
    <subcellularLocation>
        <location evidence="1">Cell membrane</location>
        <topology evidence="1">Multi-pass membrane protein</topology>
    </subcellularLocation>
</comment>
<dbReference type="Gene3D" id="1.20.1720.10">
    <property type="entry name" value="Multidrug resistance protein D"/>
    <property type="match status" value="1"/>
</dbReference>
<evidence type="ECO:0000313" key="10">
    <source>
        <dbReference type="EMBL" id="GAA1525381.1"/>
    </source>
</evidence>
<evidence type="ECO:0000259" key="9">
    <source>
        <dbReference type="PROSITE" id="PS50850"/>
    </source>
</evidence>
<dbReference type="InterPro" id="IPR020846">
    <property type="entry name" value="MFS_dom"/>
</dbReference>
<dbReference type="Pfam" id="PF07690">
    <property type="entry name" value="MFS_1"/>
    <property type="match status" value="1"/>
</dbReference>
<reference evidence="10 11" key="1">
    <citation type="journal article" date="2019" name="Int. J. Syst. Evol. Microbiol.">
        <title>The Global Catalogue of Microorganisms (GCM) 10K type strain sequencing project: providing services to taxonomists for standard genome sequencing and annotation.</title>
        <authorList>
            <consortium name="The Broad Institute Genomics Platform"/>
            <consortium name="The Broad Institute Genome Sequencing Center for Infectious Disease"/>
            <person name="Wu L."/>
            <person name="Ma J."/>
        </authorList>
    </citation>
    <scope>NUCLEOTIDE SEQUENCE [LARGE SCALE GENOMIC DNA]</scope>
    <source>
        <strain evidence="10 11">JCM 14942</strain>
    </source>
</reference>
<keyword evidence="3" id="KW-0813">Transport</keyword>
<feature type="domain" description="Major facilitator superfamily (MFS) profile" evidence="9">
    <location>
        <begin position="33"/>
        <end position="485"/>
    </location>
</feature>
<evidence type="ECO:0000256" key="4">
    <source>
        <dbReference type="ARBA" id="ARBA00022475"/>
    </source>
</evidence>
<feature type="transmembrane region" description="Helical" evidence="8">
    <location>
        <begin position="288"/>
        <end position="312"/>
    </location>
</feature>
<feature type="transmembrane region" description="Helical" evidence="8">
    <location>
        <begin position="185"/>
        <end position="204"/>
    </location>
</feature>
<dbReference type="Proteomes" id="UP001500842">
    <property type="component" value="Unassembled WGS sequence"/>
</dbReference>
<comment type="similarity">
    <text evidence="2">Belongs to the major facilitator superfamily. EmrB family.</text>
</comment>
<dbReference type="PANTHER" id="PTHR42718">
    <property type="entry name" value="MAJOR FACILITATOR SUPERFAMILY MULTIDRUG TRANSPORTER MFSC"/>
    <property type="match status" value="1"/>
</dbReference>
<evidence type="ECO:0000256" key="1">
    <source>
        <dbReference type="ARBA" id="ARBA00004651"/>
    </source>
</evidence>
<evidence type="ECO:0000256" key="6">
    <source>
        <dbReference type="ARBA" id="ARBA00022989"/>
    </source>
</evidence>
<dbReference type="PROSITE" id="PS50850">
    <property type="entry name" value="MFS"/>
    <property type="match status" value="1"/>
</dbReference>
<feature type="transmembrane region" description="Helical" evidence="8">
    <location>
        <begin position="161"/>
        <end position="179"/>
    </location>
</feature>
<dbReference type="PRINTS" id="PR01036">
    <property type="entry name" value="TCRTETB"/>
</dbReference>
<evidence type="ECO:0000313" key="11">
    <source>
        <dbReference type="Proteomes" id="UP001500842"/>
    </source>
</evidence>
<dbReference type="InterPro" id="IPR004638">
    <property type="entry name" value="EmrB-like"/>
</dbReference>
<sequence>MTALSGPTETGETPAFEQEFASAPVTPGRTPLVIKLLVAATFVVILNETIMVNAIPRLMTDFAITSTTAQWALTVFMLTMAAVIPVTGWFLQRVTTRAAYATAMATFSVGTLIAAVAPTFEVLLVGRVVQAGGTAVMMPLLMTTLMTVVSPADRGRVMGQVTLAMSCAPALGPAVSGILLDLGSWRLIFFTVLPIAILVGWFGLQQLENVGETNRSPISWVSVVLAAGGFSLFVYGLSKVGNAAWPEPTLLIGSGVVLIALFAALQIRLQRSDRPLLDLRTLRHRNYAVSLVLMAAGFMAFLGSMILLPLYLQDLRGLTELQTGLLVMPGGLAMGLLGPQVGKVYDRIGARPLVVPGSVAMVALLFGLSRIGAETPYAVILALHVALMVSLALVFTPVFTIGLGDLSPQLYSHGSSLLGTLQQVAGAIGTALLVVIMTNRSEHLAAAGARPVDAFMGGLQWAFATGAVIGVVVVAMALLLPSKVDAPAGAHGGH</sequence>
<dbReference type="InterPro" id="IPR036259">
    <property type="entry name" value="MFS_trans_sf"/>
</dbReference>
<comment type="caution">
    <text evidence="10">The sequence shown here is derived from an EMBL/GenBank/DDBJ whole genome shotgun (WGS) entry which is preliminary data.</text>
</comment>
<accession>A0ABN2AUC7</accession>
<keyword evidence="7 8" id="KW-0472">Membrane</keyword>
<organism evidence="10 11">
    <name type="scientific">Nocardioides humi</name>
    <dbReference type="NCBI Taxonomy" id="449461"/>
    <lineage>
        <taxon>Bacteria</taxon>
        <taxon>Bacillati</taxon>
        <taxon>Actinomycetota</taxon>
        <taxon>Actinomycetes</taxon>
        <taxon>Propionibacteriales</taxon>
        <taxon>Nocardioidaceae</taxon>
        <taxon>Nocardioides</taxon>
    </lineage>
</organism>
<keyword evidence="5 8" id="KW-0812">Transmembrane</keyword>
<name>A0ABN2AUC7_9ACTN</name>
<feature type="transmembrane region" description="Helical" evidence="8">
    <location>
        <begin position="249"/>
        <end position="267"/>
    </location>
</feature>
<dbReference type="CDD" id="cd17503">
    <property type="entry name" value="MFS_LmrB_MDR_like"/>
    <property type="match status" value="1"/>
</dbReference>
<proteinExistence type="inferred from homology"/>
<dbReference type="NCBIfam" id="TIGR00711">
    <property type="entry name" value="efflux_EmrB"/>
    <property type="match status" value="1"/>
</dbReference>
<evidence type="ECO:0000256" key="7">
    <source>
        <dbReference type="ARBA" id="ARBA00023136"/>
    </source>
</evidence>
<dbReference type="PANTHER" id="PTHR42718:SF9">
    <property type="entry name" value="MAJOR FACILITATOR SUPERFAMILY MULTIDRUG TRANSPORTER MFSC"/>
    <property type="match status" value="1"/>
</dbReference>
<evidence type="ECO:0000256" key="3">
    <source>
        <dbReference type="ARBA" id="ARBA00022448"/>
    </source>
</evidence>
<feature type="transmembrane region" description="Helical" evidence="8">
    <location>
        <begin position="32"/>
        <end position="51"/>
    </location>
</feature>
<evidence type="ECO:0000256" key="2">
    <source>
        <dbReference type="ARBA" id="ARBA00008537"/>
    </source>
</evidence>
<feature type="transmembrane region" description="Helical" evidence="8">
    <location>
        <begin position="377"/>
        <end position="404"/>
    </location>
</feature>
<feature type="transmembrane region" description="Helical" evidence="8">
    <location>
        <begin position="71"/>
        <end position="91"/>
    </location>
</feature>
<feature type="transmembrane region" description="Helical" evidence="8">
    <location>
        <begin position="129"/>
        <end position="149"/>
    </location>
</feature>
<dbReference type="SUPFAM" id="SSF103473">
    <property type="entry name" value="MFS general substrate transporter"/>
    <property type="match status" value="1"/>
</dbReference>
<keyword evidence="6 8" id="KW-1133">Transmembrane helix</keyword>
<keyword evidence="4" id="KW-1003">Cell membrane</keyword>
<feature type="transmembrane region" description="Helical" evidence="8">
    <location>
        <begin position="98"/>
        <end position="117"/>
    </location>
</feature>
<feature type="transmembrane region" description="Helical" evidence="8">
    <location>
        <begin position="353"/>
        <end position="371"/>
    </location>
</feature>
<dbReference type="InterPro" id="IPR011701">
    <property type="entry name" value="MFS"/>
</dbReference>
<dbReference type="EMBL" id="BAAAOR010000024">
    <property type="protein sequence ID" value="GAA1525381.1"/>
    <property type="molecule type" value="Genomic_DNA"/>
</dbReference>
<feature type="transmembrane region" description="Helical" evidence="8">
    <location>
        <begin position="458"/>
        <end position="480"/>
    </location>
</feature>
<dbReference type="RefSeq" id="WP_141003083.1">
    <property type="nucleotide sequence ID" value="NZ_BAAAOR010000024.1"/>
</dbReference>
<evidence type="ECO:0000256" key="8">
    <source>
        <dbReference type="SAM" id="Phobius"/>
    </source>
</evidence>
<evidence type="ECO:0000256" key="5">
    <source>
        <dbReference type="ARBA" id="ARBA00022692"/>
    </source>
</evidence>
<keyword evidence="11" id="KW-1185">Reference proteome</keyword>
<gene>
    <name evidence="10" type="ORF">GCM10009788_31300</name>
</gene>
<protein>
    <submittedName>
        <fullName evidence="10">DHA2 family efflux MFS transporter permease subunit</fullName>
    </submittedName>
</protein>
<dbReference type="Gene3D" id="1.20.1250.20">
    <property type="entry name" value="MFS general substrate transporter like domains"/>
    <property type="match status" value="1"/>
</dbReference>
<feature type="transmembrane region" description="Helical" evidence="8">
    <location>
        <begin position="216"/>
        <end position="237"/>
    </location>
</feature>